<protein>
    <submittedName>
        <fullName evidence="1">Uncharacterized protein</fullName>
    </submittedName>
</protein>
<evidence type="ECO:0000313" key="1">
    <source>
        <dbReference type="EMBL" id="KAK3703813.1"/>
    </source>
</evidence>
<name>A0ACC3MUD3_9PEZI</name>
<proteinExistence type="predicted"/>
<reference evidence="1" key="1">
    <citation type="submission" date="2023-07" db="EMBL/GenBank/DDBJ databases">
        <title>Black Yeasts Isolated from many extreme environments.</title>
        <authorList>
            <person name="Coleine C."/>
            <person name="Stajich J.E."/>
            <person name="Selbmann L."/>
        </authorList>
    </citation>
    <scope>NUCLEOTIDE SEQUENCE</scope>
    <source>
        <strain evidence="1">CCFEE 5714</strain>
    </source>
</reference>
<gene>
    <name evidence="1" type="ORF">LTR37_014259</name>
</gene>
<dbReference type="Proteomes" id="UP001281147">
    <property type="component" value="Unassembled WGS sequence"/>
</dbReference>
<accession>A0ACC3MUD3</accession>
<sequence length="468" mass="51272">MSTYAQSRTRGTVEGKPASLHFDDDGLHWIKGQGNGTEWTIKKQNIISVTQADLLKDGHSVLYTKENSRGLDDDGTSPLRFESMRAPHLPPRLVEEFKPSEQCYWVGPGELASFVKGHVIISTGSGTGLASEIFSQLVEPLLHHLGLFAGEHFSTHTTDSDTSVAKYTKEVILPDANDGVQQSVLLLSGDGGIVDIVNTLLSEKRTKWYTKPKISLLPLGTGNALTNSSGITGDNTMGLRTMLQGTPKQLPLFRATFSPGARLLVNEGREERPLQGEIDGRTVAHGAVVCSWGHHATLVADSDTTEYRKFGAERFKTAAKEALFPSDGSPPHAYKGQVTVRRSGEDDWEVIGANEHGYVLATFVNQLEAGFTISPASKPLDGKLRLVHFGNLNGQEAMDVMSKAYQEGKHAEDERVNYEEIEALKIVFEEDEARWRRVCIDGKIVRVEKGGWVEVRPIGDGVVDLVAR</sequence>
<evidence type="ECO:0000313" key="2">
    <source>
        <dbReference type="Proteomes" id="UP001281147"/>
    </source>
</evidence>
<keyword evidence="2" id="KW-1185">Reference proteome</keyword>
<comment type="caution">
    <text evidence="1">The sequence shown here is derived from an EMBL/GenBank/DDBJ whole genome shotgun (WGS) entry which is preliminary data.</text>
</comment>
<dbReference type="EMBL" id="JAUTXU010000147">
    <property type="protein sequence ID" value="KAK3703813.1"/>
    <property type="molecule type" value="Genomic_DNA"/>
</dbReference>
<organism evidence="1 2">
    <name type="scientific">Vermiconidia calcicola</name>
    <dbReference type="NCBI Taxonomy" id="1690605"/>
    <lineage>
        <taxon>Eukaryota</taxon>
        <taxon>Fungi</taxon>
        <taxon>Dikarya</taxon>
        <taxon>Ascomycota</taxon>
        <taxon>Pezizomycotina</taxon>
        <taxon>Dothideomycetes</taxon>
        <taxon>Dothideomycetidae</taxon>
        <taxon>Mycosphaerellales</taxon>
        <taxon>Extremaceae</taxon>
        <taxon>Vermiconidia</taxon>
    </lineage>
</organism>